<dbReference type="InParanoid" id="A0A7N2LJA2"/>
<evidence type="ECO:0000256" key="1">
    <source>
        <dbReference type="ARBA" id="ARBA00023303"/>
    </source>
</evidence>
<reference evidence="3" key="2">
    <citation type="submission" date="2021-01" db="UniProtKB">
        <authorList>
            <consortium name="EnsemblPlants"/>
        </authorList>
    </citation>
    <scope>IDENTIFICATION</scope>
</reference>
<keyword evidence="1" id="KW-0406">Ion transport</keyword>
<accession>A0A7N2LJA2</accession>
<organism evidence="3 4">
    <name type="scientific">Quercus lobata</name>
    <name type="common">Valley oak</name>
    <dbReference type="NCBI Taxonomy" id="97700"/>
    <lineage>
        <taxon>Eukaryota</taxon>
        <taxon>Viridiplantae</taxon>
        <taxon>Streptophyta</taxon>
        <taxon>Embryophyta</taxon>
        <taxon>Tracheophyta</taxon>
        <taxon>Spermatophyta</taxon>
        <taxon>Magnoliopsida</taxon>
        <taxon>eudicotyledons</taxon>
        <taxon>Gunneridae</taxon>
        <taxon>Pentapetalae</taxon>
        <taxon>rosids</taxon>
        <taxon>fabids</taxon>
        <taxon>Fagales</taxon>
        <taxon>Fagaceae</taxon>
        <taxon>Quercus</taxon>
    </lineage>
</organism>
<dbReference type="AlphaFoldDB" id="A0A7N2LJA2"/>
<dbReference type="PANTHER" id="PTHR45651">
    <property type="entry name" value="CYCLIC NUCLEOTIDE-GATED ION CHANNEL 15-RELATED-RELATED"/>
    <property type="match status" value="1"/>
</dbReference>
<protein>
    <submittedName>
        <fullName evidence="3">Uncharacterized protein</fullName>
    </submittedName>
</protein>
<feature type="region of interest" description="Disordered" evidence="2">
    <location>
        <begin position="77"/>
        <end position="106"/>
    </location>
</feature>
<dbReference type="Proteomes" id="UP000594261">
    <property type="component" value="Chromosome 4"/>
</dbReference>
<evidence type="ECO:0000313" key="4">
    <source>
        <dbReference type="Proteomes" id="UP000594261"/>
    </source>
</evidence>
<evidence type="ECO:0000313" key="3">
    <source>
        <dbReference type="EnsemblPlants" id="QL04p092543:mrna"/>
    </source>
</evidence>
<dbReference type="GO" id="GO:0016020">
    <property type="term" value="C:membrane"/>
    <property type="evidence" value="ECO:0007669"/>
    <property type="project" value="UniProtKB-SubCell"/>
</dbReference>
<keyword evidence="4" id="KW-1185">Reference proteome</keyword>
<dbReference type="Gramene" id="QL04p092543:mrna">
    <property type="protein sequence ID" value="QL04p092543:mrna"/>
    <property type="gene ID" value="QL04p092543"/>
</dbReference>
<dbReference type="EMBL" id="LRBV02000004">
    <property type="status" value="NOT_ANNOTATED_CDS"/>
    <property type="molecule type" value="Genomic_DNA"/>
</dbReference>
<dbReference type="PANTHER" id="PTHR45651:SF5">
    <property type="entry name" value="CYCLIC NUCLEOTIDE-GATED ION CHANNEL 1"/>
    <property type="match status" value="1"/>
</dbReference>
<keyword evidence="1" id="KW-0813">Transport</keyword>
<dbReference type="EnsemblPlants" id="QL04p092543:mrna">
    <property type="protein sequence ID" value="QL04p092543:mrna"/>
    <property type="gene ID" value="QL04p092543"/>
</dbReference>
<reference evidence="3 4" key="1">
    <citation type="journal article" date="2016" name="G3 (Bethesda)">
        <title>First Draft Assembly and Annotation of the Genome of a California Endemic Oak Quercus lobata Nee (Fagaceae).</title>
        <authorList>
            <person name="Sork V.L."/>
            <person name="Fitz-Gibbon S.T."/>
            <person name="Puiu D."/>
            <person name="Crepeau M."/>
            <person name="Gugger P.F."/>
            <person name="Sherman R."/>
            <person name="Stevens K."/>
            <person name="Langley C.H."/>
            <person name="Pellegrini M."/>
            <person name="Salzberg S.L."/>
        </authorList>
    </citation>
    <scope>NUCLEOTIDE SEQUENCE [LARGE SCALE GENOMIC DNA]</scope>
    <source>
        <strain evidence="3 4">cv. SW786</strain>
    </source>
</reference>
<evidence type="ECO:0000256" key="2">
    <source>
        <dbReference type="SAM" id="MobiDB-lite"/>
    </source>
</evidence>
<dbReference type="GO" id="GO:0034220">
    <property type="term" value="P:monoatomic ion transmembrane transport"/>
    <property type="evidence" value="ECO:0007669"/>
    <property type="project" value="UniProtKB-KW"/>
</dbReference>
<proteinExistence type="predicted"/>
<keyword evidence="1" id="KW-0407">Ion channel</keyword>
<name>A0A7N2LJA2_QUELO</name>
<sequence length="106" mass="12162">MLESMRFYSLPWRTWGACFIQVAWRRYCKRKLDKSLREAEDRLQDALANEAGTSPSLGATIYASRFAANAVRTLRQNGAHKTRVPQRLLPLLPQKPAESNFDAENH</sequence>
<feature type="compositionally biased region" description="Low complexity" evidence="2">
    <location>
        <begin position="85"/>
        <end position="96"/>
    </location>
</feature>